<proteinExistence type="inferred from homology"/>
<dbReference type="InterPro" id="IPR034240">
    <property type="entry name" value="eIF3G_RRM"/>
</dbReference>
<dbReference type="GO" id="GO:0005852">
    <property type="term" value="C:eukaryotic translation initiation factor 3 complex"/>
    <property type="evidence" value="ECO:0007669"/>
    <property type="project" value="UniProtKB-UniRule"/>
</dbReference>
<dbReference type="InterPro" id="IPR024675">
    <property type="entry name" value="eIF3g_N"/>
</dbReference>
<feature type="compositionally biased region" description="Gly residues" evidence="7">
    <location>
        <begin position="190"/>
        <end position="199"/>
    </location>
</feature>
<keyword evidence="1 5" id="KW-0963">Cytoplasm</keyword>
<dbReference type="GO" id="GO:0003743">
    <property type="term" value="F:translation initiation factor activity"/>
    <property type="evidence" value="ECO:0007669"/>
    <property type="project" value="UniProtKB-UniRule"/>
</dbReference>
<organism evidence="9">
    <name type="scientific">Pyramimonas obovata</name>
    <dbReference type="NCBI Taxonomy" id="1411642"/>
    <lineage>
        <taxon>Eukaryota</taxon>
        <taxon>Viridiplantae</taxon>
        <taxon>Chlorophyta</taxon>
        <taxon>Pyramimonadophyceae</taxon>
        <taxon>Pyramimonadales</taxon>
        <taxon>Pyramimonadaceae</taxon>
        <taxon>Pyramimonas</taxon>
        <taxon>Pyramimonas incertae sedis</taxon>
    </lineage>
</organism>
<sequence>MAFRARWGDDADLIDDDDEMAMDDFRPNVEVFGPDSKGIKTVVEHKVREDGAKVKVVTKIRVSKQKKKVSKAVSDRRKWAKFGDAKNESRNDNISVVSVEQVFLEKPDHGQSKKKEDSGDALTALATQNTSLVVCRICGKKGDHWTSKCPYKDLAAAKGMATGERPPDEDGPASLLPPSKPGGYVPPSMRGGGAGGGAGDSMRRPRDENSVRVTNLSEDTREPDLQELFRPFGHISRTYIAYDRETHESRGFAFINFVNRDDAARAIKALDGYGYDNLILRVEWAAPRAERD</sequence>
<dbReference type="FunFam" id="3.30.70.330:FF:000342">
    <property type="entry name" value="Eukaryotic translation initiation factor 3 subunit G"/>
    <property type="match status" value="1"/>
</dbReference>
<evidence type="ECO:0000256" key="3">
    <source>
        <dbReference type="ARBA" id="ARBA00022884"/>
    </source>
</evidence>
<dbReference type="GO" id="GO:0003723">
    <property type="term" value="F:RNA binding"/>
    <property type="evidence" value="ECO:0007669"/>
    <property type="project" value="UniProtKB-UniRule"/>
</dbReference>
<feature type="region of interest" description="Disordered" evidence="7">
    <location>
        <begin position="160"/>
        <end position="214"/>
    </location>
</feature>
<dbReference type="InterPro" id="IPR000504">
    <property type="entry name" value="RRM_dom"/>
</dbReference>
<dbReference type="HAMAP" id="MF_03006">
    <property type="entry name" value="eIF3g"/>
    <property type="match status" value="1"/>
</dbReference>
<evidence type="ECO:0000256" key="7">
    <source>
        <dbReference type="SAM" id="MobiDB-lite"/>
    </source>
</evidence>
<evidence type="ECO:0000259" key="8">
    <source>
        <dbReference type="PROSITE" id="PS50102"/>
    </source>
</evidence>
<name>A0A7S0RET8_9CHLO</name>
<dbReference type="CDD" id="cd12933">
    <property type="entry name" value="eIF3G"/>
    <property type="match status" value="1"/>
</dbReference>
<comment type="function">
    <text evidence="5">RNA-binding component of the eukaryotic translation initiation factor 3 (eIF-3) complex, which is involved in protein synthesis of a specialized repertoire of mRNAs and, together with other initiation factors, stimulates binding of mRNA and methionyl-tRNAi to the 40S ribosome. The eIF-3 complex specifically targets and initiates translation of a subset of mRNAs involved in cell proliferation. This subunit can bind 18S rRNA.</text>
</comment>
<evidence type="ECO:0000256" key="4">
    <source>
        <dbReference type="ARBA" id="ARBA00022917"/>
    </source>
</evidence>
<feature type="compositionally biased region" description="Basic and acidic residues" evidence="7">
    <location>
        <begin position="201"/>
        <end position="210"/>
    </location>
</feature>
<evidence type="ECO:0000256" key="5">
    <source>
        <dbReference type="HAMAP-Rule" id="MF_03006"/>
    </source>
</evidence>
<dbReference type="SUPFAM" id="SSF54928">
    <property type="entry name" value="RNA-binding domain, RBD"/>
    <property type="match status" value="1"/>
</dbReference>
<dbReference type="EMBL" id="HBFA01024753">
    <property type="protein sequence ID" value="CAD8675148.1"/>
    <property type="molecule type" value="Transcribed_RNA"/>
</dbReference>
<dbReference type="PROSITE" id="PS50102">
    <property type="entry name" value="RRM"/>
    <property type="match status" value="1"/>
</dbReference>
<comment type="similarity">
    <text evidence="5">Belongs to the eIF-3 subunit G family.</text>
</comment>
<evidence type="ECO:0000313" key="9">
    <source>
        <dbReference type="EMBL" id="CAD8675148.1"/>
    </source>
</evidence>
<keyword evidence="4 5" id="KW-0648">Protein biosynthesis</keyword>
<keyword evidence="2 5" id="KW-0396">Initiation factor</keyword>
<dbReference type="SMART" id="SM00360">
    <property type="entry name" value="RRM"/>
    <property type="match status" value="1"/>
</dbReference>
<accession>A0A7S0RET8</accession>
<evidence type="ECO:0000256" key="1">
    <source>
        <dbReference type="ARBA" id="ARBA00022490"/>
    </source>
</evidence>
<dbReference type="PIRSF" id="PIRSF037949">
    <property type="entry name" value="Transl_init_eIF-3_RNA-bind"/>
    <property type="match status" value="1"/>
</dbReference>
<dbReference type="PANTHER" id="PTHR10352">
    <property type="entry name" value="EUKARYOTIC TRANSLATION INITIATION FACTOR 3 SUBUNIT G"/>
    <property type="match status" value="1"/>
</dbReference>
<dbReference type="GO" id="GO:0001732">
    <property type="term" value="P:formation of cytoplasmic translation initiation complex"/>
    <property type="evidence" value="ECO:0007669"/>
    <property type="project" value="UniProtKB-UniRule"/>
</dbReference>
<reference evidence="9" key="1">
    <citation type="submission" date="2021-01" db="EMBL/GenBank/DDBJ databases">
        <authorList>
            <person name="Corre E."/>
            <person name="Pelletier E."/>
            <person name="Niang G."/>
            <person name="Scheremetjew M."/>
            <person name="Finn R."/>
            <person name="Kale V."/>
            <person name="Holt S."/>
            <person name="Cochrane G."/>
            <person name="Meng A."/>
            <person name="Brown T."/>
            <person name="Cohen L."/>
        </authorList>
    </citation>
    <scope>NUCLEOTIDE SEQUENCE</scope>
    <source>
        <strain evidence="9">CCMP722</strain>
    </source>
</reference>
<keyword evidence="3 6" id="KW-0694">RNA-binding</keyword>
<dbReference type="InterPro" id="IPR012677">
    <property type="entry name" value="Nucleotide-bd_a/b_plait_sf"/>
</dbReference>
<comment type="subcellular location">
    <subcellularLocation>
        <location evidence="5">Cytoplasm</location>
    </subcellularLocation>
</comment>
<dbReference type="CDD" id="cd12408">
    <property type="entry name" value="RRM_eIF3G_like"/>
    <property type="match status" value="1"/>
</dbReference>
<dbReference type="Gene3D" id="3.30.70.330">
    <property type="match status" value="1"/>
</dbReference>
<dbReference type="GO" id="GO:0016282">
    <property type="term" value="C:eukaryotic 43S preinitiation complex"/>
    <property type="evidence" value="ECO:0007669"/>
    <property type="project" value="UniProtKB-UniRule"/>
</dbReference>
<comment type="subunit">
    <text evidence="5">Component of the eukaryotic translation initiation factor 3 (eIF-3) complex.</text>
</comment>
<dbReference type="GO" id="GO:0033290">
    <property type="term" value="C:eukaryotic 48S preinitiation complex"/>
    <property type="evidence" value="ECO:0007669"/>
    <property type="project" value="UniProtKB-UniRule"/>
</dbReference>
<dbReference type="Pfam" id="PF00076">
    <property type="entry name" value="RRM_1"/>
    <property type="match status" value="1"/>
</dbReference>
<evidence type="ECO:0000256" key="2">
    <source>
        <dbReference type="ARBA" id="ARBA00022540"/>
    </source>
</evidence>
<dbReference type="InterPro" id="IPR035979">
    <property type="entry name" value="RBD_domain_sf"/>
</dbReference>
<feature type="domain" description="RRM" evidence="8">
    <location>
        <begin position="209"/>
        <end position="287"/>
    </location>
</feature>
<gene>
    <name evidence="9" type="ORF">POBO1169_LOCUS12562</name>
</gene>
<protein>
    <recommendedName>
        <fullName evidence="5">Eukaryotic translation initiation factor 3 subunit G</fullName>
        <shortName evidence="5">eIF3g</shortName>
    </recommendedName>
    <alternativeName>
        <fullName evidence="5">Eukaryotic translation initiation factor 3 RNA-binding subunit</fullName>
        <shortName evidence="5">eIF-3 RNA-binding subunit</shortName>
    </alternativeName>
    <alternativeName>
        <fullName evidence="5">Eukaryotic translation initiation factor 3 subunit 4</fullName>
    </alternativeName>
</protein>
<dbReference type="Pfam" id="PF12353">
    <property type="entry name" value="eIF3g"/>
    <property type="match status" value="1"/>
</dbReference>
<dbReference type="InterPro" id="IPR017334">
    <property type="entry name" value="eIF3_g"/>
</dbReference>
<evidence type="ECO:0000256" key="6">
    <source>
        <dbReference type="PROSITE-ProRule" id="PRU00176"/>
    </source>
</evidence>
<dbReference type="AlphaFoldDB" id="A0A7S0RET8"/>